<gene>
    <name evidence="3" type="ORF">SPHA_38968</name>
</gene>
<feature type="compositionally biased region" description="Basic and acidic residues" evidence="1">
    <location>
        <begin position="57"/>
        <end position="73"/>
    </location>
</feature>
<evidence type="ECO:0000256" key="1">
    <source>
        <dbReference type="SAM" id="MobiDB-lite"/>
    </source>
</evidence>
<feature type="transmembrane region" description="Helical" evidence="2">
    <location>
        <begin position="92"/>
        <end position="110"/>
    </location>
</feature>
<proteinExistence type="predicted"/>
<evidence type="ECO:0000256" key="2">
    <source>
        <dbReference type="SAM" id="Phobius"/>
    </source>
</evidence>
<name>A0A812CNQ1_ACAPH</name>
<accession>A0A812CNQ1</accession>
<dbReference type="Pfam" id="PF17818">
    <property type="entry name" value="KCT2"/>
    <property type="match status" value="1"/>
</dbReference>
<evidence type="ECO:0000313" key="3">
    <source>
        <dbReference type="EMBL" id="CAE1274616.1"/>
    </source>
</evidence>
<feature type="region of interest" description="Disordered" evidence="1">
    <location>
        <begin position="49"/>
        <end position="73"/>
    </location>
</feature>
<keyword evidence="2" id="KW-0472">Membrane</keyword>
<keyword evidence="2" id="KW-0812">Transmembrane</keyword>
<protein>
    <submittedName>
        <fullName evidence="3">Uncharacterized protein</fullName>
    </submittedName>
</protein>
<dbReference type="PANTHER" id="PTHR16502">
    <property type="entry name" value="KERATINOCYTE-ASSOCIATED TRANSMEMBRANE PROTEIN 2"/>
    <property type="match status" value="1"/>
</dbReference>
<dbReference type="EMBL" id="CAHIKZ030001792">
    <property type="protein sequence ID" value="CAE1274616.1"/>
    <property type="molecule type" value="Genomic_DNA"/>
</dbReference>
<dbReference type="OrthoDB" id="5846619at2759"/>
<dbReference type="PANTHER" id="PTHR16502:SF0">
    <property type="entry name" value="KERATINOCYTE-ASSOCIATED TRANSMEMBRANE PROTEIN 2"/>
    <property type="match status" value="1"/>
</dbReference>
<comment type="caution">
    <text evidence="3">The sequence shown here is derived from an EMBL/GenBank/DDBJ whole genome shotgun (WGS) entry which is preliminary data.</text>
</comment>
<dbReference type="InterPro" id="IPR037645">
    <property type="entry name" value="KCT2"/>
</dbReference>
<keyword evidence="4" id="KW-1185">Reference proteome</keyword>
<evidence type="ECO:0000313" key="4">
    <source>
        <dbReference type="Proteomes" id="UP000597762"/>
    </source>
</evidence>
<keyword evidence="2" id="KW-1133">Transmembrane helix</keyword>
<dbReference type="AlphaFoldDB" id="A0A812CNQ1"/>
<organism evidence="3 4">
    <name type="scientific">Acanthosepion pharaonis</name>
    <name type="common">Pharaoh cuttlefish</name>
    <name type="synonym">Sepia pharaonis</name>
    <dbReference type="NCBI Taxonomy" id="158019"/>
    <lineage>
        <taxon>Eukaryota</taxon>
        <taxon>Metazoa</taxon>
        <taxon>Spiralia</taxon>
        <taxon>Lophotrochozoa</taxon>
        <taxon>Mollusca</taxon>
        <taxon>Cephalopoda</taxon>
        <taxon>Coleoidea</taxon>
        <taxon>Decapodiformes</taxon>
        <taxon>Sepiida</taxon>
        <taxon>Sepiina</taxon>
        <taxon>Sepiidae</taxon>
        <taxon>Acanthosepion</taxon>
    </lineage>
</organism>
<reference evidence="3" key="1">
    <citation type="submission" date="2021-01" db="EMBL/GenBank/DDBJ databases">
        <authorList>
            <person name="Li R."/>
            <person name="Bekaert M."/>
        </authorList>
    </citation>
    <scope>NUCLEOTIDE SEQUENCE</scope>
    <source>
        <strain evidence="3">Farmed</strain>
    </source>
</reference>
<sequence>MKLKMIYNLKMKLNLRSVLNNVEKKTTVRQHDFNNVTSKSFLINDQKEIPNHFPTTSRDEQQKSFDDTNDRNAKQKTLLPAEYNETPSSAHFMGYFLTAIVLCIAGYIVFHNKQKIIAFIIEGRNQKRSRRPNSGEYKKLQTNVDDVMSSLEKSTASQNYIY</sequence>
<dbReference type="Proteomes" id="UP000597762">
    <property type="component" value="Unassembled WGS sequence"/>
</dbReference>